<reference evidence="2" key="1">
    <citation type="submission" date="2022-06" db="EMBL/GenBank/DDBJ databases">
        <authorList>
            <consortium name="SYNGENTA / RWTH Aachen University"/>
        </authorList>
    </citation>
    <scope>NUCLEOTIDE SEQUENCE</scope>
</reference>
<evidence type="ECO:0000313" key="3">
    <source>
        <dbReference type="Proteomes" id="UP001153365"/>
    </source>
</evidence>
<keyword evidence="1" id="KW-0812">Transmembrane</keyword>
<evidence type="ECO:0000256" key="1">
    <source>
        <dbReference type="SAM" id="Phobius"/>
    </source>
</evidence>
<keyword evidence="1" id="KW-1133">Transmembrane helix</keyword>
<feature type="non-terminal residue" evidence="2">
    <location>
        <position position="1"/>
    </location>
</feature>
<feature type="non-terminal residue" evidence="2">
    <location>
        <position position="53"/>
    </location>
</feature>
<gene>
    <name evidence="2" type="ORF">PPACK8108_LOCUS12603</name>
</gene>
<proteinExistence type="predicted"/>
<name>A0AAV0B1Z8_PHAPC</name>
<dbReference type="EMBL" id="CALTRL010003046">
    <property type="protein sequence ID" value="CAH7677450.1"/>
    <property type="molecule type" value="Genomic_DNA"/>
</dbReference>
<accession>A0AAV0B1Z8</accession>
<feature type="transmembrane region" description="Helical" evidence="1">
    <location>
        <begin position="33"/>
        <end position="52"/>
    </location>
</feature>
<comment type="caution">
    <text evidence="2">The sequence shown here is derived from an EMBL/GenBank/DDBJ whole genome shotgun (WGS) entry which is preliminary data.</text>
</comment>
<feature type="transmembrane region" description="Helical" evidence="1">
    <location>
        <begin position="7"/>
        <end position="27"/>
    </location>
</feature>
<sequence>MILLSYVLLLYCPFIFIILSNFIDIVFDIVFDIVLDIVYLLSFDLFDFILLLL</sequence>
<keyword evidence="3" id="KW-1185">Reference proteome</keyword>
<organism evidence="2 3">
    <name type="scientific">Phakopsora pachyrhizi</name>
    <name type="common">Asian soybean rust disease fungus</name>
    <dbReference type="NCBI Taxonomy" id="170000"/>
    <lineage>
        <taxon>Eukaryota</taxon>
        <taxon>Fungi</taxon>
        <taxon>Dikarya</taxon>
        <taxon>Basidiomycota</taxon>
        <taxon>Pucciniomycotina</taxon>
        <taxon>Pucciniomycetes</taxon>
        <taxon>Pucciniales</taxon>
        <taxon>Phakopsoraceae</taxon>
        <taxon>Phakopsora</taxon>
    </lineage>
</organism>
<protein>
    <submittedName>
        <fullName evidence="2">Uncharacterized protein</fullName>
    </submittedName>
</protein>
<dbReference type="Proteomes" id="UP001153365">
    <property type="component" value="Unassembled WGS sequence"/>
</dbReference>
<keyword evidence="1" id="KW-0472">Membrane</keyword>
<evidence type="ECO:0000313" key="2">
    <source>
        <dbReference type="EMBL" id="CAH7677450.1"/>
    </source>
</evidence>
<dbReference type="AlphaFoldDB" id="A0AAV0B1Z8"/>